<dbReference type="EMBL" id="JTHE03000009">
    <property type="protein sequence ID" value="MCM1981539.1"/>
    <property type="molecule type" value="Genomic_DNA"/>
</dbReference>
<dbReference type="CDD" id="cd24006">
    <property type="entry name" value="ASKHA_NBD_PPX_GppA"/>
    <property type="match status" value="1"/>
</dbReference>
<comment type="similarity">
    <text evidence="1">Belongs to the GppA/Ppx family.</text>
</comment>
<dbReference type="RefSeq" id="WP_236096028.1">
    <property type="nucleotide sequence ID" value="NZ_JTHE03000009.1"/>
</dbReference>
<dbReference type="PANTHER" id="PTHR30005">
    <property type="entry name" value="EXOPOLYPHOSPHATASE"/>
    <property type="match status" value="1"/>
</dbReference>
<accession>A0ABD4SZ27</accession>
<protein>
    <submittedName>
        <fullName evidence="5">Ppx/GppA family phosphatase</fullName>
    </submittedName>
</protein>
<dbReference type="FunFam" id="3.30.420.40:FF:000023">
    <property type="entry name" value="Guanosine-5'-triphosphate,3'-diphosphate pyrophosphatase"/>
    <property type="match status" value="1"/>
</dbReference>
<sequence>MMVSIEHPDRWRSPATVDELNLGLPLPRLSVTGQRRIAAIDIGTNSIHMVVVDINPDLPTFQIIDTEKSTVRLGERCPETGQLTEPAMERSLEALSRCQEIAQARQVEEIIAAATSAVREAPNGREFVQRVQDQLGLSVDIIAGEEEARRIYLGVLSGLDFEGQTHVIVDIGGGSTELILGDGHKARSLSSTKVGAVRLKELFIEHDPILKREFSTMKAYVRGMMERAIEDVRSKIQPGEMPPRLVGTSGTIESLVKIAACEFLGACPTSLHGYELDLEVLQDLVQRLCKLSYEDRCRIPGMSERRAEIILAGAVILLVVMEQLEIRSLSTCERALREGMIVDWMLRYGLIEDRLRYQSSIRERTVINMAQRYQVNLDSSQRIAWFAVQIFDQIREQLHHWGPEERELLWAAGILHNVGHFVSHAAHHKHSYYLIRHAGLLGFSDTEIELIANFARYHRKGPPKKKHDPYRNLSKQDRAKVNQLSAILKLAVALDRREIGAITDLRCEFDPENCTLVLHLQPQWDEDDCDLELWSLNYKKASFEAEFEISLRPHLMV</sequence>
<proteinExistence type="inferred from homology"/>
<dbReference type="InterPro" id="IPR048950">
    <property type="entry name" value="Ppx_GppA_C"/>
</dbReference>
<dbReference type="InterPro" id="IPR030673">
    <property type="entry name" value="PyroPPase_GppA_Ppx"/>
</dbReference>
<feature type="domain" description="Ppx/GppA phosphatase N-terminal" evidence="3">
    <location>
        <begin position="50"/>
        <end position="347"/>
    </location>
</feature>
<evidence type="ECO:0000313" key="5">
    <source>
        <dbReference type="EMBL" id="MCM1981539.1"/>
    </source>
</evidence>
<comment type="caution">
    <text evidence="5">The sequence shown here is derived from an EMBL/GenBank/DDBJ whole genome shotgun (WGS) entry which is preliminary data.</text>
</comment>
<dbReference type="Pfam" id="PF21447">
    <property type="entry name" value="Ppx-GppA_III"/>
    <property type="match status" value="1"/>
</dbReference>
<dbReference type="Gene3D" id="1.10.3210.10">
    <property type="entry name" value="Hypothetical protein af1432"/>
    <property type="match status" value="1"/>
</dbReference>
<feature type="domain" description="Ppx/GppA phosphatase C-terminal" evidence="4">
    <location>
        <begin position="361"/>
        <end position="539"/>
    </location>
</feature>
<evidence type="ECO:0000256" key="2">
    <source>
        <dbReference type="ARBA" id="ARBA00022801"/>
    </source>
</evidence>
<dbReference type="CDD" id="cd00077">
    <property type="entry name" value="HDc"/>
    <property type="match status" value="1"/>
</dbReference>
<reference evidence="5 6" key="1">
    <citation type="journal article" date="2015" name="Genome Announc.">
        <title>Draft Genome Sequence of Filamentous Marine Cyanobacterium Lyngbya confervoides Strain BDU141951.</title>
        <authorList>
            <person name="Chandrababunaidu M.M."/>
            <person name="Sen D."/>
            <person name="Tripathy S."/>
        </authorList>
    </citation>
    <scope>NUCLEOTIDE SEQUENCE [LARGE SCALE GENOMIC DNA]</scope>
    <source>
        <strain evidence="5 6">BDU141951</strain>
    </source>
</reference>
<keyword evidence="2" id="KW-0378">Hydrolase</keyword>
<gene>
    <name evidence="5" type="ORF">QQ91_0001675</name>
</gene>
<dbReference type="PIRSF" id="PIRSF001267">
    <property type="entry name" value="Pyrophosphatase_GppA_Ppx"/>
    <property type="match status" value="1"/>
</dbReference>
<dbReference type="InterPro" id="IPR050273">
    <property type="entry name" value="GppA/Ppx_hydrolase"/>
</dbReference>
<dbReference type="Gene3D" id="3.30.420.150">
    <property type="entry name" value="Exopolyphosphatase. Domain 2"/>
    <property type="match status" value="1"/>
</dbReference>
<dbReference type="FunFam" id="1.10.3210.10:FF:000025">
    <property type="entry name" value="Exopolyphosphatase"/>
    <property type="match status" value="1"/>
</dbReference>
<evidence type="ECO:0000259" key="3">
    <source>
        <dbReference type="Pfam" id="PF02541"/>
    </source>
</evidence>
<dbReference type="GO" id="GO:0016787">
    <property type="term" value="F:hydrolase activity"/>
    <property type="evidence" value="ECO:0007669"/>
    <property type="project" value="UniProtKB-KW"/>
</dbReference>
<dbReference type="SUPFAM" id="SSF109604">
    <property type="entry name" value="HD-domain/PDEase-like"/>
    <property type="match status" value="1"/>
</dbReference>
<evidence type="ECO:0000313" key="6">
    <source>
        <dbReference type="Proteomes" id="UP000031561"/>
    </source>
</evidence>
<name>A0ABD4SZ27_9CYAN</name>
<dbReference type="Proteomes" id="UP000031561">
    <property type="component" value="Unassembled WGS sequence"/>
</dbReference>
<organism evidence="5 6">
    <name type="scientific">Lyngbya confervoides BDU141951</name>
    <dbReference type="NCBI Taxonomy" id="1574623"/>
    <lineage>
        <taxon>Bacteria</taxon>
        <taxon>Bacillati</taxon>
        <taxon>Cyanobacteriota</taxon>
        <taxon>Cyanophyceae</taxon>
        <taxon>Oscillatoriophycideae</taxon>
        <taxon>Oscillatoriales</taxon>
        <taxon>Microcoleaceae</taxon>
        <taxon>Lyngbya</taxon>
    </lineage>
</organism>
<dbReference type="InterPro" id="IPR003607">
    <property type="entry name" value="HD/PDEase_dom"/>
</dbReference>
<dbReference type="InterPro" id="IPR043129">
    <property type="entry name" value="ATPase_NBD"/>
</dbReference>
<dbReference type="AlphaFoldDB" id="A0ABD4SZ27"/>
<dbReference type="InterPro" id="IPR003695">
    <property type="entry name" value="Ppx_GppA_N"/>
</dbReference>
<evidence type="ECO:0000256" key="1">
    <source>
        <dbReference type="ARBA" id="ARBA00007125"/>
    </source>
</evidence>
<dbReference type="SUPFAM" id="SSF53067">
    <property type="entry name" value="Actin-like ATPase domain"/>
    <property type="match status" value="2"/>
</dbReference>
<evidence type="ECO:0000259" key="4">
    <source>
        <dbReference type="Pfam" id="PF21447"/>
    </source>
</evidence>
<dbReference type="Pfam" id="PF02541">
    <property type="entry name" value="Ppx-GppA"/>
    <property type="match status" value="1"/>
</dbReference>
<keyword evidence="6" id="KW-1185">Reference proteome</keyword>
<dbReference type="Gene3D" id="3.30.420.40">
    <property type="match status" value="1"/>
</dbReference>
<dbReference type="PANTHER" id="PTHR30005:SF0">
    <property type="entry name" value="RETROGRADE REGULATION PROTEIN 2"/>
    <property type="match status" value="1"/>
</dbReference>